<dbReference type="Pfam" id="PF00583">
    <property type="entry name" value="Acetyltransf_1"/>
    <property type="match status" value="1"/>
</dbReference>
<name>A0ABT8WBH0_9FLAO</name>
<evidence type="ECO:0000313" key="3">
    <source>
        <dbReference type="Proteomes" id="UP001176883"/>
    </source>
</evidence>
<keyword evidence="3" id="KW-1185">Reference proteome</keyword>
<dbReference type="EMBL" id="JAUOEK010000119">
    <property type="protein sequence ID" value="MDO5970389.1"/>
    <property type="molecule type" value="Genomic_DNA"/>
</dbReference>
<dbReference type="CDD" id="cd04301">
    <property type="entry name" value="NAT_SF"/>
    <property type="match status" value="1"/>
</dbReference>
<dbReference type="SUPFAM" id="SSF55729">
    <property type="entry name" value="Acyl-CoA N-acyltransferases (Nat)"/>
    <property type="match status" value="1"/>
</dbReference>
<dbReference type="Proteomes" id="UP001176883">
    <property type="component" value="Unassembled WGS sequence"/>
</dbReference>
<comment type="caution">
    <text evidence="2">The sequence shown here is derived from an EMBL/GenBank/DDBJ whole genome shotgun (WGS) entry which is preliminary data.</text>
</comment>
<gene>
    <name evidence="2" type="ORF">Q4Q35_11290</name>
</gene>
<accession>A0ABT8WBH0</accession>
<dbReference type="PANTHER" id="PTHR43617">
    <property type="entry name" value="L-AMINO ACID N-ACETYLTRANSFERASE"/>
    <property type="match status" value="1"/>
</dbReference>
<dbReference type="Gene3D" id="3.40.630.30">
    <property type="match status" value="1"/>
</dbReference>
<organism evidence="2 3">
    <name type="scientific">Flavivirga aquimarina</name>
    <dbReference type="NCBI Taxonomy" id="2027862"/>
    <lineage>
        <taxon>Bacteria</taxon>
        <taxon>Pseudomonadati</taxon>
        <taxon>Bacteroidota</taxon>
        <taxon>Flavobacteriia</taxon>
        <taxon>Flavobacteriales</taxon>
        <taxon>Flavobacteriaceae</taxon>
        <taxon>Flavivirga</taxon>
    </lineage>
</organism>
<proteinExistence type="predicted"/>
<reference evidence="2" key="1">
    <citation type="submission" date="2023-07" db="EMBL/GenBank/DDBJ databases">
        <title>Two novel species in the genus Flavivirga.</title>
        <authorList>
            <person name="Kwon K."/>
        </authorList>
    </citation>
    <scope>NUCLEOTIDE SEQUENCE</scope>
    <source>
        <strain evidence="2">KCTC 52353</strain>
    </source>
</reference>
<evidence type="ECO:0000313" key="2">
    <source>
        <dbReference type="EMBL" id="MDO5970389.1"/>
    </source>
</evidence>
<dbReference type="PROSITE" id="PS51186">
    <property type="entry name" value="GNAT"/>
    <property type="match status" value="1"/>
</dbReference>
<sequence length="166" mass="19645">MIRKGIRSDVKNIIEITKSCAKNMIVQNIYQWNAYYPNKEAFLKDISRDELYVLEIENTLVGCITISTLMDKEYIPISWLTENVNNIYIHRLAIHPTHQGKGYAQELMSFAETLARNNKSISIRLDTFSQNKRNQKFYEQRGYKRLGNIYFPKQSEHSFYCYELVL</sequence>
<dbReference type="InterPro" id="IPR016181">
    <property type="entry name" value="Acyl_CoA_acyltransferase"/>
</dbReference>
<feature type="domain" description="N-acetyltransferase" evidence="1">
    <location>
        <begin position="1"/>
        <end position="166"/>
    </location>
</feature>
<protein>
    <submittedName>
        <fullName evidence="2">GNAT family N-acetyltransferase</fullName>
    </submittedName>
</protein>
<dbReference type="InterPro" id="IPR000182">
    <property type="entry name" value="GNAT_dom"/>
</dbReference>
<dbReference type="RefSeq" id="WP_303278079.1">
    <property type="nucleotide sequence ID" value="NZ_JAUOEK010000119.1"/>
</dbReference>
<dbReference type="InterPro" id="IPR050276">
    <property type="entry name" value="MshD_Acetyltransferase"/>
</dbReference>
<evidence type="ECO:0000259" key="1">
    <source>
        <dbReference type="PROSITE" id="PS51186"/>
    </source>
</evidence>